<reference evidence="3" key="1">
    <citation type="submission" date="2016-10" db="EMBL/GenBank/DDBJ databases">
        <authorList>
            <person name="Varghese N."/>
            <person name="Submissions S."/>
        </authorList>
    </citation>
    <scope>NUCLEOTIDE SEQUENCE [LARGE SCALE GENOMIC DNA]</scope>
    <source>
        <strain evidence="3">DSM 16858</strain>
    </source>
</reference>
<proteinExistence type="predicted"/>
<gene>
    <name evidence="2" type="ORF">SAMN05443639_109202</name>
</gene>
<keyword evidence="1" id="KW-0812">Transmembrane</keyword>
<feature type="transmembrane region" description="Helical" evidence="1">
    <location>
        <begin position="12"/>
        <end position="30"/>
    </location>
</feature>
<dbReference type="Proteomes" id="UP000199181">
    <property type="component" value="Unassembled WGS sequence"/>
</dbReference>
<dbReference type="AlphaFoldDB" id="A0A1I0K813"/>
<evidence type="ECO:0000256" key="1">
    <source>
        <dbReference type="SAM" id="Phobius"/>
    </source>
</evidence>
<organism evidence="2 3">
    <name type="scientific">Stigmatella erecta</name>
    <dbReference type="NCBI Taxonomy" id="83460"/>
    <lineage>
        <taxon>Bacteria</taxon>
        <taxon>Pseudomonadati</taxon>
        <taxon>Myxococcota</taxon>
        <taxon>Myxococcia</taxon>
        <taxon>Myxococcales</taxon>
        <taxon>Cystobacterineae</taxon>
        <taxon>Archangiaceae</taxon>
        <taxon>Stigmatella</taxon>
    </lineage>
</organism>
<accession>A0A1I0K813</accession>
<protein>
    <submittedName>
        <fullName evidence="2">Uncharacterized protein</fullName>
    </submittedName>
</protein>
<keyword evidence="3" id="KW-1185">Reference proteome</keyword>
<evidence type="ECO:0000313" key="3">
    <source>
        <dbReference type="Proteomes" id="UP000199181"/>
    </source>
</evidence>
<dbReference type="EMBL" id="FOIJ01000009">
    <property type="protein sequence ID" value="SEU19381.1"/>
    <property type="molecule type" value="Genomic_DNA"/>
</dbReference>
<name>A0A1I0K813_9BACT</name>
<keyword evidence="1" id="KW-1133">Transmembrane helix</keyword>
<keyword evidence="1" id="KW-0472">Membrane</keyword>
<evidence type="ECO:0000313" key="2">
    <source>
        <dbReference type="EMBL" id="SEU19381.1"/>
    </source>
</evidence>
<sequence>MRRGIISEILRDFIFQTLLIGLLLWALGAAR</sequence>